<accession>A0ABY5ZMJ8</accession>
<dbReference type="Pfam" id="PF05016">
    <property type="entry name" value="ParE_toxin"/>
    <property type="match status" value="1"/>
</dbReference>
<dbReference type="SUPFAM" id="SSF143011">
    <property type="entry name" value="RelE-like"/>
    <property type="match status" value="1"/>
</dbReference>
<dbReference type="RefSeq" id="WP_260748060.1">
    <property type="nucleotide sequence ID" value="NZ_CP092109.1"/>
</dbReference>
<proteinExistence type="inferred from homology"/>
<dbReference type="PANTHER" id="PTHR35601:SF1">
    <property type="entry name" value="TOXIN RELE"/>
    <property type="match status" value="1"/>
</dbReference>
<evidence type="ECO:0000313" key="4">
    <source>
        <dbReference type="Proteomes" id="UP001060414"/>
    </source>
</evidence>
<dbReference type="InterPro" id="IPR035093">
    <property type="entry name" value="RelE/ParE_toxin_dom_sf"/>
</dbReference>
<gene>
    <name evidence="3" type="ORF">L9S41_18815</name>
</gene>
<name>A0ABY5ZMJ8_9BACT</name>
<comment type="similarity">
    <text evidence="1">Belongs to the RelE toxin family.</text>
</comment>
<evidence type="ECO:0000256" key="2">
    <source>
        <dbReference type="ARBA" id="ARBA00022649"/>
    </source>
</evidence>
<dbReference type="EMBL" id="CP092109">
    <property type="protein sequence ID" value="UWZ79709.1"/>
    <property type="molecule type" value="Genomic_DNA"/>
</dbReference>
<organism evidence="3 4">
    <name type="scientific">Geoalkalibacter halelectricus</name>
    <dbReference type="NCBI Taxonomy" id="2847045"/>
    <lineage>
        <taxon>Bacteria</taxon>
        <taxon>Pseudomonadati</taxon>
        <taxon>Thermodesulfobacteriota</taxon>
        <taxon>Desulfuromonadia</taxon>
        <taxon>Desulfuromonadales</taxon>
        <taxon>Geoalkalibacteraceae</taxon>
        <taxon>Geoalkalibacter</taxon>
    </lineage>
</organism>
<dbReference type="PANTHER" id="PTHR35601">
    <property type="entry name" value="TOXIN RELE"/>
    <property type="match status" value="1"/>
</dbReference>
<evidence type="ECO:0000313" key="3">
    <source>
        <dbReference type="EMBL" id="UWZ79709.1"/>
    </source>
</evidence>
<keyword evidence="2" id="KW-1277">Toxin-antitoxin system</keyword>
<protein>
    <submittedName>
        <fullName evidence="3">Type II toxin-antitoxin system RelE/ParE family toxin</fullName>
    </submittedName>
</protein>
<sequence>MSYRLVYTQRALKDIQKLEPRVKARIGKALLRFEQDPLRHAKPLTNADLGTYRFRVGEFRIIFDIEGKDIVILRVGHRRQIYRG</sequence>
<reference evidence="3" key="1">
    <citation type="journal article" date="2022" name="Environ. Microbiol.">
        <title>Geoalkalibacter halelectricus SAP #1 sp. nov. possessing extracellular electron transfer and mineral#reducing capabilities from a haloalkaline environment.</title>
        <authorList>
            <person name="Yadav S."/>
            <person name="Singh R."/>
            <person name="Sundharam S.S."/>
            <person name="Chaudhary S."/>
            <person name="Krishnamurthi S."/>
            <person name="Patil S.A."/>
        </authorList>
    </citation>
    <scope>NUCLEOTIDE SEQUENCE</scope>
    <source>
        <strain evidence="3">SAP-1</strain>
    </source>
</reference>
<dbReference type="Gene3D" id="3.30.2310.20">
    <property type="entry name" value="RelE-like"/>
    <property type="match status" value="1"/>
</dbReference>
<evidence type="ECO:0000256" key="1">
    <source>
        <dbReference type="ARBA" id="ARBA00006226"/>
    </source>
</evidence>
<dbReference type="Proteomes" id="UP001060414">
    <property type="component" value="Chromosome"/>
</dbReference>
<keyword evidence="4" id="KW-1185">Reference proteome</keyword>
<dbReference type="InterPro" id="IPR007712">
    <property type="entry name" value="RelE/ParE_toxin"/>
</dbReference>